<evidence type="ECO:0000256" key="4">
    <source>
        <dbReference type="ARBA" id="ARBA00022989"/>
    </source>
</evidence>
<evidence type="ECO:0000256" key="3">
    <source>
        <dbReference type="ARBA" id="ARBA00022692"/>
    </source>
</evidence>
<dbReference type="Pfam" id="PF06271">
    <property type="entry name" value="RDD"/>
    <property type="match status" value="1"/>
</dbReference>
<dbReference type="InterPro" id="IPR051791">
    <property type="entry name" value="Pra-immunoreactive"/>
</dbReference>
<keyword evidence="9" id="KW-1185">Reference proteome</keyword>
<gene>
    <name evidence="8" type="ORF">LZ480_10890</name>
</gene>
<evidence type="ECO:0000313" key="9">
    <source>
        <dbReference type="Proteomes" id="UP001316087"/>
    </source>
</evidence>
<feature type="domain" description="RDD" evidence="7">
    <location>
        <begin position="27"/>
        <end position="152"/>
    </location>
</feature>
<comment type="caution">
    <text evidence="8">The sequence shown here is derived from an EMBL/GenBank/DDBJ whole genome shotgun (WGS) entry which is preliminary data.</text>
</comment>
<keyword evidence="3 6" id="KW-0812">Transmembrane</keyword>
<sequence>MSDIIEEVNTIDTKPVVVEPSLQLKTGGFWMRFWAFVIDSLVIAAIVGIAVKPLFAVMDWSVTGEIWYAPYTIISGIIFYVYFVLMTKFFKQTLGKMVFGLKVQKENGEPLDWMTVLFREGVGRFINGTMLYLPYVIVAFAPNNKSIADYFADTIVVHENIYVQKV</sequence>
<feature type="transmembrane region" description="Helical" evidence="6">
    <location>
        <begin position="67"/>
        <end position="87"/>
    </location>
</feature>
<keyword evidence="5 6" id="KW-0472">Membrane</keyword>
<keyword evidence="4 6" id="KW-1133">Transmembrane helix</keyword>
<accession>A0ABS9UDJ0</accession>
<evidence type="ECO:0000256" key="5">
    <source>
        <dbReference type="ARBA" id="ARBA00023136"/>
    </source>
</evidence>
<dbReference type="RefSeq" id="WP_241369456.1">
    <property type="nucleotide sequence ID" value="NZ_JAKZFC010000003.1"/>
</dbReference>
<evidence type="ECO:0000313" key="8">
    <source>
        <dbReference type="EMBL" id="MCH7322398.1"/>
    </source>
</evidence>
<name>A0ABS9UDJ0_9BACL</name>
<proteinExistence type="predicted"/>
<dbReference type="EMBL" id="JAKZFC010000003">
    <property type="protein sequence ID" value="MCH7322398.1"/>
    <property type="molecule type" value="Genomic_DNA"/>
</dbReference>
<evidence type="ECO:0000256" key="1">
    <source>
        <dbReference type="ARBA" id="ARBA00004651"/>
    </source>
</evidence>
<protein>
    <submittedName>
        <fullName evidence="8">RDD family protein</fullName>
    </submittedName>
</protein>
<evidence type="ECO:0000256" key="2">
    <source>
        <dbReference type="ARBA" id="ARBA00022475"/>
    </source>
</evidence>
<evidence type="ECO:0000256" key="6">
    <source>
        <dbReference type="SAM" id="Phobius"/>
    </source>
</evidence>
<evidence type="ECO:0000259" key="7">
    <source>
        <dbReference type="Pfam" id="PF06271"/>
    </source>
</evidence>
<comment type="subcellular location">
    <subcellularLocation>
        <location evidence="1">Cell membrane</location>
        <topology evidence="1">Multi-pass membrane protein</topology>
    </subcellularLocation>
</comment>
<organism evidence="8 9">
    <name type="scientific">Solibacillus palustris</name>
    <dbReference type="NCBI Taxonomy" id="2908203"/>
    <lineage>
        <taxon>Bacteria</taxon>
        <taxon>Bacillati</taxon>
        <taxon>Bacillota</taxon>
        <taxon>Bacilli</taxon>
        <taxon>Bacillales</taxon>
        <taxon>Caryophanaceae</taxon>
        <taxon>Solibacillus</taxon>
    </lineage>
</organism>
<dbReference type="PANTHER" id="PTHR36115:SF9">
    <property type="entry name" value="LMO1584 PROTEIN"/>
    <property type="match status" value="1"/>
</dbReference>
<dbReference type="PANTHER" id="PTHR36115">
    <property type="entry name" value="PROLINE-RICH ANTIGEN HOMOLOG-RELATED"/>
    <property type="match status" value="1"/>
</dbReference>
<feature type="transmembrane region" description="Helical" evidence="6">
    <location>
        <begin position="33"/>
        <end position="55"/>
    </location>
</feature>
<reference evidence="8 9" key="1">
    <citation type="submission" date="2022-03" db="EMBL/GenBank/DDBJ databases">
        <authorList>
            <person name="Jo J.-H."/>
            <person name="Im W.-T."/>
        </authorList>
    </citation>
    <scope>NUCLEOTIDE SEQUENCE [LARGE SCALE GENOMIC DNA]</scope>
    <source>
        <strain evidence="8 9">MA9</strain>
    </source>
</reference>
<dbReference type="InterPro" id="IPR010432">
    <property type="entry name" value="RDD"/>
</dbReference>
<keyword evidence="2" id="KW-1003">Cell membrane</keyword>
<dbReference type="Proteomes" id="UP001316087">
    <property type="component" value="Unassembled WGS sequence"/>
</dbReference>